<evidence type="ECO:0000313" key="6">
    <source>
        <dbReference type="EMBL" id="WIA12741.1"/>
    </source>
</evidence>
<evidence type="ECO:0000313" key="7">
    <source>
        <dbReference type="Proteomes" id="UP001244341"/>
    </source>
</evidence>
<reference evidence="6 7" key="1">
    <citation type="submission" date="2023-05" db="EMBL/GenBank/DDBJ databases">
        <title>A 100% complete, gapless, phased diploid assembly of the Scenedesmus obliquus UTEX 3031 genome.</title>
        <authorList>
            <person name="Biondi T.C."/>
            <person name="Hanschen E.R."/>
            <person name="Kwon T."/>
            <person name="Eng W."/>
            <person name="Kruse C.P.S."/>
            <person name="Koehler S.I."/>
            <person name="Kunde Y."/>
            <person name="Gleasner C.D."/>
            <person name="You Mak K.T."/>
            <person name="Polle J."/>
            <person name="Hovde B.T."/>
            <person name="Starkenburg S.R."/>
        </authorList>
    </citation>
    <scope>NUCLEOTIDE SEQUENCE [LARGE SCALE GENOMIC DNA]</scope>
    <source>
        <strain evidence="6 7">DOE0152z</strain>
    </source>
</reference>
<feature type="compositionally biased region" description="Acidic residues" evidence="4">
    <location>
        <begin position="314"/>
        <end position="341"/>
    </location>
</feature>
<proteinExistence type="inferred from homology"/>
<accession>A0ABY8TWU5</accession>
<dbReference type="SUPFAM" id="SSF48371">
    <property type="entry name" value="ARM repeat"/>
    <property type="match status" value="1"/>
</dbReference>
<evidence type="ECO:0000256" key="4">
    <source>
        <dbReference type="SAM" id="MobiDB-lite"/>
    </source>
</evidence>
<dbReference type="InterPro" id="IPR016024">
    <property type="entry name" value="ARM-type_fold"/>
</dbReference>
<evidence type="ECO:0000256" key="1">
    <source>
        <dbReference type="ARBA" id="ARBA00007657"/>
    </source>
</evidence>
<evidence type="ECO:0000259" key="5">
    <source>
        <dbReference type="Pfam" id="PF08623"/>
    </source>
</evidence>
<dbReference type="EMBL" id="CP126211">
    <property type="protein sequence ID" value="WIA12741.1"/>
    <property type="molecule type" value="Genomic_DNA"/>
</dbReference>
<dbReference type="Pfam" id="PF25782">
    <property type="entry name" value="TPR_CAND1"/>
    <property type="match status" value="1"/>
</dbReference>
<dbReference type="InterPro" id="IPR013932">
    <property type="entry name" value="TATA-bd_TIP120"/>
</dbReference>
<dbReference type="InterPro" id="IPR039852">
    <property type="entry name" value="CAND1/CAND2"/>
</dbReference>
<gene>
    <name evidence="6" type="ORF">OEZ85_006378</name>
</gene>
<dbReference type="PANTHER" id="PTHR12696">
    <property type="entry name" value="TIP120"/>
    <property type="match status" value="1"/>
</dbReference>
<sequence length="1275" mass="136322">MSAAAINVILEKVASKDKDFRYMATSDLLNELSKDTFQVDPELERKLCNVVAVQLEDQSGDISGLAVKCLGVLVRKVGEARVMELVKGLCEKVAAPSKKDSSSRDIASIGLKTVIEVAGGSLAHPAAALICSRMLDGVTQKDNFEVLTDSLDILTDVVAKFGHLLPEQHATIVQLLQPYLDDSRQGIRKRALHCIGALSPCLSDAQLDAVAQHKLGQLKGGALKPDTARSYVQGVGALSKAVGYRFGRHLTEAVPLMVQYGQKAAEGDDELREYALQALESFVSRSPADARPFLEQLLAEALRYIKYDPNYAADDMDEDGGEGGSEDDDDGSEEEYSDDEDMSWKVRRAAAKLLSALVHAYPDQLADIYSKAAGELVARFREREENVKADVFAAYCDLLRQVGIVSGRYDATDPASPLQLLLRDVGPMLKAAARQLADKSPKTRMGMFTVLRTLVGVLPGSVADHVGMLVPGILLACKDKSASSSSLKIEALTFLRAAMESNAPPVFQQHVAQLSSGVFAAVGERYYKVAAEALRVCEQMVSVIRPNPAAPTAPELAPVVAGMFSCINGRLAAQDQDQEVKECAILCMAHLVATCGDLLSAEVPGVLKLLLERLRNEITRLPAVKGFAILAQSQLELGLDGALEPVIAELTSFLRKANRLLRQAALAALEALVAKYGPSLDPAGTSALLAESSSLISDADLSIAALSLKLAVTLLRQQPAVAQQVVERVLPAGLVLVRSPLLQMVHGGMNHFVSVCTCVVERVRPAVLVLVRSPLLQGAALAELQALFPALAGTGSPAAMTEALLSALLDEGRGRRDGGGSTDGSARQAQHSVAQCCAVLVVPAGQAQVDATVKQLLQMLKSADQASQRLALLCLGEIGRRTDLSSAPNVESAVNASLSSENEDIRAAASLALGGVACGNLGRFLPALLQSIEGASGQSKQQYLLLQALNEVVTTVSARKAADTRAGFTEAQVQQVLDLLVSCSRAEEECRNVVAECLGRLALLHPSEVLARLRTGLSSDSEHTRCVVVGAVKYMVVDKPHPVDDLLKDCLLDFLMLMKDPDRHVRKAAVVALSAVVHHKPGLVAAGLEQLLPLLYDQTAIKPEMIRTVDLGPFKHRIDDGLELRKAAFECLDILLTALPHVLQQQPDFLAALESGLKDHQDVKAPAHLMLVKLAASPGGGPAVLSQLDKLVEPLEKTLTAKLKSDAVKQEVDRHEELLRSCLRAVDALNRLPGSEASAPFTGFLKRTVMSGPLREKFLAAQAERQEAEGEAMEL</sequence>
<dbReference type="InterPro" id="IPR011989">
    <property type="entry name" value="ARM-like"/>
</dbReference>
<keyword evidence="2" id="KW-0677">Repeat</keyword>
<keyword evidence="7" id="KW-1185">Reference proteome</keyword>
<dbReference type="Gene3D" id="1.25.10.10">
    <property type="entry name" value="Leucine-rich Repeat Variant"/>
    <property type="match status" value="3"/>
</dbReference>
<dbReference type="Proteomes" id="UP001244341">
    <property type="component" value="Chromosome 4b"/>
</dbReference>
<name>A0ABY8TWU5_TETOB</name>
<feature type="region of interest" description="Disordered" evidence="4">
    <location>
        <begin position="313"/>
        <end position="342"/>
    </location>
</feature>
<feature type="domain" description="TATA-binding protein interacting (TIP20)" evidence="5">
    <location>
        <begin position="1083"/>
        <end position="1246"/>
    </location>
</feature>
<dbReference type="Pfam" id="PF08623">
    <property type="entry name" value="TIP120"/>
    <property type="match status" value="1"/>
</dbReference>
<evidence type="ECO:0000256" key="2">
    <source>
        <dbReference type="ARBA" id="ARBA00022737"/>
    </source>
</evidence>
<comment type="similarity">
    <text evidence="1">Belongs to the CAND family.</text>
</comment>
<protein>
    <recommendedName>
        <fullName evidence="5">TATA-binding protein interacting (TIP20) domain-containing protein</fullName>
    </recommendedName>
</protein>
<organism evidence="6 7">
    <name type="scientific">Tetradesmus obliquus</name>
    <name type="common">Green alga</name>
    <name type="synonym">Acutodesmus obliquus</name>
    <dbReference type="NCBI Taxonomy" id="3088"/>
    <lineage>
        <taxon>Eukaryota</taxon>
        <taxon>Viridiplantae</taxon>
        <taxon>Chlorophyta</taxon>
        <taxon>core chlorophytes</taxon>
        <taxon>Chlorophyceae</taxon>
        <taxon>CS clade</taxon>
        <taxon>Sphaeropleales</taxon>
        <taxon>Scenedesmaceae</taxon>
        <taxon>Tetradesmus</taxon>
    </lineage>
</organism>
<keyword evidence="3" id="KW-0833">Ubl conjugation pathway</keyword>
<evidence type="ECO:0000256" key="3">
    <source>
        <dbReference type="ARBA" id="ARBA00022786"/>
    </source>
</evidence>